<evidence type="ECO:0000256" key="4">
    <source>
        <dbReference type="RuleBase" id="RU366007"/>
    </source>
</evidence>
<accession>A0A455T6G4</accession>
<evidence type="ECO:0000256" key="1">
    <source>
        <dbReference type="ARBA" id="ARBA00001964"/>
    </source>
</evidence>
<dbReference type="GO" id="GO:0004739">
    <property type="term" value="F:pyruvate dehydrogenase (acetyl-transferring) activity"/>
    <property type="evidence" value="ECO:0007669"/>
    <property type="project" value="UniProtKB-UniRule"/>
</dbReference>
<dbReference type="EC" id="1.2.4.1" evidence="4"/>
<dbReference type="Pfam" id="PF00676">
    <property type="entry name" value="E1_dh"/>
    <property type="match status" value="1"/>
</dbReference>
<dbReference type="PANTHER" id="PTHR43380:SF1">
    <property type="entry name" value="2-OXOISOVALERATE DEHYDROGENASE SUBUNIT ALPHA, MITOCHONDRIAL"/>
    <property type="match status" value="1"/>
</dbReference>
<gene>
    <name evidence="6" type="primary">bkdA</name>
    <name evidence="6" type="ORF">KTA_15030</name>
</gene>
<dbReference type="InterPro" id="IPR029061">
    <property type="entry name" value="THDP-binding"/>
</dbReference>
<dbReference type="InterPro" id="IPR001017">
    <property type="entry name" value="DH_E1"/>
</dbReference>
<comment type="subunit">
    <text evidence="4">Heterodimer of an alpha and a beta chain.</text>
</comment>
<evidence type="ECO:0000256" key="3">
    <source>
        <dbReference type="ARBA" id="ARBA00023052"/>
    </source>
</evidence>
<dbReference type="NCBIfam" id="TIGR03181">
    <property type="entry name" value="PDH_E1_alph_x"/>
    <property type="match status" value="1"/>
</dbReference>
<evidence type="ECO:0000256" key="2">
    <source>
        <dbReference type="ARBA" id="ARBA00023002"/>
    </source>
</evidence>
<keyword evidence="3 4" id="KW-0786">Thiamine pyrophosphate</keyword>
<keyword evidence="2 4" id="KW-0560">Oxidoreductase</keyword>
<evidence type="ECO:0000313" key="6">
    <source>
        <dbReference type="EMBL" id="BBH93304.1"/>
    </source>
</evidence>
<reference evidence="6" key="1">
    <citation type="submission" date="2018-12" db="EMBL/GenBank/DDBJ databases">
        <title>Novel natural products biosynthetic potential of the class Ktedonobacteria.</title>
        <authorList>
            <person name="Zheng Y."/>
            <person name="Saitou A."/>
            <person name="Wang C.M."/>
            <person name="Toyoda A."/>
            <person name="Minakuchi Y."/>
            <person name="Sekiguchi Y."/>
            <person name="Ueda K."/>
            <person name="Takano H."/>
            <person name="Sakai Y."/>
            <person name="Yokota A."/>
            <person name="Yabe S."/>
        </authorList>
    </citation>
    <scope>NUCLEOTIDE SEQUENCE</scope>
    <source>
        <strain evidence="6">A3-2</strain>
    </source>
</reference>
<evidence type="ECO:0000259" key="5">
    <source>
        <dbReference type="Pfam" id="PF00676"/>
    </source>
</evidence>
<dbReference type="InterPro" id="IPR017596">
    <property type="entry name" value="PdhA/BkdA"/>
</dbReference>
<comment type="function">
    <text evidence="4">The pyruvate dehydrogenase complex catalyzes the overall conversion of pyruvate to acetyl-CoA and CO(2). It contains multiple copies of three enzymatic components: pyruvate dehydrogenase (E1), dihydrolipoamide acetyltransferase (E2) and lipoamide dehydrogenase (E3).</text>
</comment>
<dbReference type="GO" id="GO:0009083">
    <property type="term" value="P:branched-chain amino acid catabolic process"/>
    <property type="evidence" value="ECO:0007669"/>
    <property type="project" value="TreeGrafter"/>
</dbReference>
<dbReference type="InterPro" id="IPR050771">
    <property type="entry name" value="Alpha-ketoacid_DH_E1_comp"/>
</dbReference>
<dbReference type="SUPFAM" id="SSF52518">
    <property type="entry name" value="Thiamin diphosphate-binding fold (THDP-binding)"/>
    <property type="match status" value="1"/>
</dbReference>
<protein>
    <recommendedName>
        <fullName evidence="4">Pyruvate dehydrogenase E1 component subunit alpha</fullName>
        <ecNumber evidence="4">1.2.4.1</ecNumber>
    </recommendedName>
</protein>
<dbReference type="AlphaFoldDB" id="A0A455T6G4"/>
<sequence>MAIHQIDPGLVPFQILDPEGNLVGEMPALSPERLLYFYRMMRLARAFSDRIIAMQRQGRATTFGSLTGQEAATVGLAAPLQPQDWLATSYREIASLIVKGVPLSTLVYSFRGYTPPNWPAETRCLPYQIVIGTQIPHAVGLAMAAKIAGDPVVAVGVCGDGATSEGDFNEALNFAGVFRAPAVIIVQNNGWAISVPRHRQSAAPTLAARGIGFGVPSALVDGNDILAVYETVRQAVERARAGDGPTLIELLTYRIGSHTTADDASRYRDPAEVEAWRARDPIARLQKFLRRRDLLSEEQDEEIGASVLAEIDAAVREAEAMPPMAPDSFFDYVSATLPPRLQAQRAELLRFVGPSSTQPRSGERH</sequence>
<dbReference type="PANTHER" id="PTHR43380">
    <property type="entry name" value="2-OXOISOVALERATE DEHYDROGENASE SUBUNIT ALPHA, MITOCHONDRIAL"/>
    <property type="match status" value="1"/>
</dbReference>
<proteinExistence type="predicted"/>
<comment type="catalytic activity">
    <reaction evidence="4">
        <text>N(6)-[(R)-lipoyl]-L-lysyl-[protein] + pyruvate + H(+) = N(6)-[(R)-S(8)-acetyldihydrolipoyl]-L-lysyl-[protein] + CO2</text>
        <dbReference type="Rhea" id="RHEA:19189"/>
        <dbReference type="Rhea" id="RHEA-COMP:10474"/>
        <dbReference type="Rhea" id="RHEA-COMP:10478"/>
        <dbReference type="ChEBI" id="CHEBI:15361"/>
        <dbReference type="ChEBI" id="CHEBI:15378"/>
        <dbReference type="ChEBI" id="CHEBI:16526"/>
        <dbReference type="ChEBI" id="CHEBI:83099"/>
        <dbReference type="ChEBI" id="CHEBI:83111"/>
        <dbReference type="EC" id="1.2.4.1"/>
    </reaction>
</comment>
<dbReference type="EMBL" id="AP019377">
    <property type="protein sequence ID" value="BBH93304.1"/>
    <property type="molecule type" value="Genomic_DNA"/>
</dbReference>
<keyword evidence="4 6" id="KW-0670">Pyruvate</keyword>
<dbReference type="Gene3D" id="3.40.50.970">
    <property type="match status" value="1"/>
</dbReference>
<name>A0A455T6G4_9CHLR</name>
<organism evidence="6">
    <name type="scientific">Thermogemmatispora argillosa</name>
    <dbReference type="NCBI Taxonomy" id="2045280"/>
    <lineage>
        <taxon>Bacteria</taxon>
        <taxon>Bacillati</taxon>
        <taxon>Chloroflexota</taxon>
        <taxon>Ktedonobacteria</taxon>
        <taxon>Thermogemmatisporales</taxon>
        <taxon>Thermogemmatisporaceae</taxon>
        <taxon>Thermogemmatispora</taxon>
    </lineage>
</organism>
<comment type="cofactor">
    <cofactor evidence="1 4">
        <name>thiamine diphosphate</name>
        <dbReference type="ChEBI" id="CHEBI:58937"/>
    </cofactor>
</comment>
<feature type="domain" description="Dehydrogenase E1 component" evidence="5">
    <location>
        <begin position="38"/>
        <end position="325"/>
    </location>
</feature>
<dbReference type="CDD" id="cd02000">
    <property type="entry name" value="TPP_E1_PDC_ADC_BCADC"/>
    <property type="match status" value="1"/>
</dbReference>